<protein>
    <submittedName>
        <fullName evidence="3">Uncharacterized protein</fullName>
    </submittedName>
</protein>
<reference evidence="3" key="1">
    <citation type="submission" date="2020-11" db="EMBL/GenBank/DDBJ databases">
        <authorList>
            <consortium name="DOE Joint Genome Institute"/>
            <person name="Ahrendt S."/>
            <person name="Riley R."/>
            <person name="Andreopoulos W."/>
            <person name="Labutti K."/>
            <person name="Pangilinan J."/>
            <person name="Ruiz-Duenas F.J."/>
            <person name="Barrasa J.M."/>
            <person name="Sanchez-Garcia M."/>
            <person name="Camarero S."/>
            <person name="Miyauchi S."/>
            <person name="Serrano A."/>
            <person name="Linde D."/>
            <person name="Babiker R."/>
            <person name="Drula E."/>
            <person name="Ayuso-Fernandez I."/>
            <person name="Pacheco R."/>
            <person name="Padilla G."/>
            <person name="Ferreira P."/>
            <person name="Barriuso J."/>
            <person name="Kellner H."/>
            <person name="Castanera R."/>
            <person name="Alfaro M."/>
            <person name="Ramirez L."/>
            <person name="Pisabarro A.G."/>
            <person name="Kuo A."/>
            <person name="Tritt A."/>
            <person name="Lipzen A."/>
            <person name="He G."/>
            <person name="Yan M."/>
            <person name="Ng V."/>
            <person name="Cullen D."/>
            <person name="Martin F."/>
            <person name="Rosso M.-N."/>
            <person name="Henrissat B."/>
            <person name="Hibbett D."/>
            <person name="Martinez A.T."/>
            <person name="Grigoriev I.V."/>
        </authorList>
    </citation>
    <scope>NUCLEOTIDE SEQUENCE</scope>
    <source>
        <strain evidence="3">AH 40177</strain>
    </source>
</reference>
<feature type="compositionally biased region" description="Basic and acidic residues" evidence="2">
    <location>
        <begin position="346"/>
        <end position="359"/>
    </location>
</feature>
<feature type="compositionally biased region" description="Low complexity" evidence="2">
    <location>
        <begin position="190"/>
        <end position="200"/>
    </location>
</feature>
<feature type="compositionally biased region" description="Polar residues" evidence="2">
    <location>
        <begin position="531"/>
        <end position="545"/>
    </location>
</feature>
<evidence type="ECO:0000313" key="3">
    <source>
        <dbReference type="EMBL" id="KAF9076805.1"/>
    </source>
</evidence>
<dbReference type="EMBL" id="JADNRY010000005">
    <property type="protein sequence ID" value="KAF9076805.1"/>
    <property type="molecule type" value="Genomic_DNA"/>
</dbReference>
<feature type="compositionally biased region" description="Basic residues" evidence="2">
    <location>
        <begin position="360"/>
        <end position="372"/>
    </location>
</feature>
<accession>A0A9P5Q8N6</accession>
<dbReference type="AlphaFoldDB" id="A0A9P5Q8N6"/>
<organism evidence="3 4">
    <name type="scientific">Rhodocollybia butyracea</name>
    <dbReference type="NCBI Taxonomy" id="206335"/>
    <lineage>
        <taxon>Eukaryota</taxon>
        <taxon>Fungi</taxon>
        <taxon>Dikarya</taxon>
        <taxon>Basidiomycota</taxon>
        <taxon>Agaricomycotina</taxon>
        <taxon>Agaricomycetes</taxon>
        <taxon>Agaricomycetidae</taxon>
        <taxon>Agaricales</taxon>
        <taxon>Marasmiineae</taxon>
        <taxon>Omphalotaceae</taxon>
        <taxon>Rhodocollybia</taxon>
    </lineage>
</organism>
<feature type="region of interest" description="Disordered" evidence="2">
    <location>
        <begin position="510"/>
        <end position="545"/>
    </location>
</feature>
<gene>
    <name evidence="3" type="ORF">BDP27DRAFT_1413953</name>
</gene>
<comment type="caution">
    <text evidence="3">The sequence shown here is derived from an EMBL/GenBank/DDBJ whole genome shotgun (WGS) entry which is preliminary data.</text>
</comment>
<evidence type="ECO:0000256" key="2">
    <source>
        <dbReference type="SAM" id="MobiDB-lite"/>
    </source>
</evidence>
<feature type="region of interest" description="Disordered" evidence="2">
    <location>
        <begin position="346"/>
        <end position="372"/>
    </location>
</feature>
<dbReference type="OrthoDB" id="3358418at2759"/>
<dbReference type="Proteomes" id="UP000772434">
    <property type="component" value="Unassembled WGS sequence"/>
</dbReference>
<feature type="compositionally biased region" description="Polar residues" evidence="2">
    <location>
        <begin position="202"/>
        <end position="217"/>
    </location>
</feature>
<keyword evidence="1" id="KW-0175">Coiled coil</keyword>
<name>A0A9P5Q8N6_9AGAR</name>
<feature type="region of interest" description="Disordered" evidence="2">
    <location>
        <begin position="126"/>
        <end position="236"/>
    </location>
</feature>
<proteinExistence type="predicted"/>
<keyword evidence="4" id="KW-1185">Reference proteome</keyword>
<feature type="compositionally biased region" description="Polar residues" evidence="2">
    <location>
        <begin position="129"/>
        <end position="162"/>
    </location>
</feature>
<feature type="region of interest" description="Disordered" evidence="2">
    <location>
        <begin position="1"/>
        <end position="24"/>
    </location>
</feature>
<evidence type="ECO:0000313" key="4">
    <source>
        <dbReference type="Proteomes" id="UP000772434"/>
    </source>
</evidence>
<feature type="coiled-coil region" evidence="1">
    <location>
        <begin position="69"/>
        <end position="125"/>
    </location>
</feature>
<evidence type="ECO:0000256" key="1">
    <source>
        <dbReference type="SAM" id="Coils"/>
    </source>
</evidence>
<feature type="compositionally biased region" description="Polar residues" evidence="2">
    <location>
        <begin position="12"/>
        <end position="22"/>
    </location>
</feature>
<sequence>MSSELSDALNPYYTQPRNSHVSNYDYAEHLQPVIQSSSQHVPHRSELELAFSEPQYVPVYQPQQSHGAMQELLRVVQQTNQAHENERKRRMAWEQEQEERYTQRQAELERQMMEMRQELYSLRSAFGASHTSPQAHSPASHNPVTQYHSPVSDSFVQGSYSQHYAPDPSTYQSPRYDSSALSPPPPPSSLSPSVSPLLRPENVSSGMVTPESVSESRGSNRKDDSTETLPKAPTPYQKKCRNINEAIRRHILRLMHIEGTQNLPGNHPEGAPYDPSHPLRFIWHKTTKQSSHNMYMKTFVTQDIKSNRQLYSELPDSDFNPSVLESAFEQVFTTLRQAYKVQHDAKEAETAKSKGDQKARHARRFARRKTKLTSRTTARAKIPIFQHAGFDGALQMDCMSSEETDDEADASQPKFVYTRGYLWRSNRLLRFLHTLDQEDLALPGKRTATKMDRAIGTPKESIGLPPKGVASWMVSRRWIRTTKAEQRDLTETLKDLINDTSTLPSETLYQLGEESDDEEEQVDSHNLEQLPVSQHYSSSLQNALA</sequence>